<evidence type="ECO:0000256" key="1">
    <source>
        <dbReference type="ARBA" id="ARBA00004141"/>
    </source>
</evidence>
<evidence type="ECO:0000256" key="4">
    <source>
        <dbReference type="ARBA" id="ARBA00023136"/>
    </source>
</evidence>
<keyword evidence="2 5" id="KW-0812">Transmembrane</keyword>
<feature type="transmembrane region" description="Helical" evidence="5">
    <location>
        <begin position="7"/>
        <end position="27"/>
    </location>
</feature>
<evidence type="ECO:0000313" key="8">
    <source>
        <dbReference type="Proteomes" id="UP000737171"/>
    </source>
</evidence>
<feature type="transmembrane region" description="Helical" evidence="5">
    <location>
        <begin position="92"/>
        <end position="113"/>
    </location>
</feature>
<feature type="transmembrane region" description="Helical" evidence="5">
    <location>
        <begin position="184"/>
        <end position="205"/>
    </location>
</feature>
<comment type="caution">
    <text evidence="7">The sequence shown here is derived from an EMBL/GenBank/DDBJ whole genome shotgun (WGS) entry which is preliminary data.</text>
</comment>
<dbReference type="InterPro" id="IPR000620">
    <property type="entry name" value="EamA_dom"/>
</dbReference>
<sequence length="307" mass="31428">MTPADTARLLLLGAMWGASYLFMRLGAGEFGALPLAALRAALAALPMLAWLAASGQLDALRRHWKPIALIGLANSALPYACFGYAAQSLEAGLASIFAAATPLMSALLAWAWLDERPGTRRLAGLVIGLLGVIALAWQHAGARDGSEGTQLALAIGACLLAPLAYAFAGCLAQRRLQAVPPLAAATGGQLAAAVTLALPAAWTWPAQAPSAGAWASAAALALACTAFAYPLFFGLIHRAGQARAATVTLLIPLFALAWGALFLGERIQPDWLLGGALILGGTALALRAARPAPAAGCDARHHAPQRA</sequence>
<feature type="transmembrane region" description="Helical" evidence="5">
    <location>
        <begin position="33"/>
        <end position="55"/>
    </location>
</feature>
<proteinExistence type="predicted"/>
<accession>A0ABX2EBM3</accession>
<feature type="transmembrane region" description="Helical" evidence="5">
    <location>
        <begin position="122"/>
        <end position="140"/>
    </location>
</feature>
<protein>
    <submittedName>
        <fullName evidence="7">DMT family transporter</fullName>
    </submittedName>
</protein>
<dbReference type="Gene3D" id="1.10.3730.20">
    <property type="match status" value="1"/>
</dbReference>
<evidence type="ECO:0000259" key="6">
    <source>
        <dbReference type="Pfam" id="PF00892"/>
    </source>
</evidence>
<organism evidence="7 8">
    <name type="scientific">Pseudaquabacterium terrae</name>
    <dbReference type="NCBI Taxonomy" id="2732868"/>
    <lineage>
        <taxon>Bacteria</taxon>
        <taxon>Pseudomonadati</taxon>
        <taxon>Pseudomonadota</taxon>
        <taxon>Betaproteobacteria</taxon>
        <taxon>Burkholderiales</taxon>
        <taxon>Sphaerotilaceae</taxon>
        <taxon>Pseudaquabacterium</taxon>
    </lineage>
</organism>
<keyword evidence="8" id="KW-1185">Reference proteome</keyword>
<evidence type="ECO:0000256" key="5">
    <source>
        <dbReference type="SAM" id="Phobius"/>
    </source>
</evidence>
<dbReference type="InterPro" id="IPR050638">
    <property type="entry name" value="AA-Vitamin_Transporters"/>
</dbReference>
<name>A0ABX2EBM3_9BURK</name>
<feature type="transmembrane region" description="Helical" evidence="5">
    <location>
        <begin position="211"/>
        <end position="232"/>
    </location>
</feature>
<dbReference type="InterPro" id="IPR037185">
    <property type="entry name" value="EmrE-like"/>
</dbReference>
<reference evidence="7 8" key="1">
    <citation type="submission" date="2020-05" db="EMBL/GenBank/DDBJ databases">
        <title>Aquincola sp. isolate from soil.</title>
        <authorList>
            <person name="Han J."/>
            <person name="Kim D.-U."/>
        </authorList>
    </citation>
    <scope>NUCLEOTIDE SEQUENCE [LARGE SCALE GENOMIC DNA]</scope>
    <source>
        <strain evidence="7 8">S2</strain>
    </source>
</reference>
<evidence type="ECO:0000313" key="7">
    <source>
        <dbReference type="EMBL" id="NRF66172.1"/>
    </source>
</evidence>
<feature type="transmembrane region" description="Helical" evidence="5">
    <location>
        <begin position="152"/>
        <end position="172"/>
    </location>
</feature>
<comment type="subcellular location">
    <subcellularLocation>
        <location evidence="1">Membrane</location>
        <topology evidence="1">Multi-pass membrane protein</topology>
    </subcellularLocation>
</comment>
<feature type="transmembrane region" description="Helical" evidence="5">
    <location>
        <begin position="67"/>
        <end position="86"/>
    </location>
</feature>
<gene>
    <name evidence="7" type="ORF">HLB44_04175</name>
</gene>
<dbReference type="SUPFAM" id="SSF103481">
    <property type="entry name" value="Multidrug resistance efflux transporter EmrE"/>
    <property type="match status" value="2"/>
</dbReference>
<dbReference type="PANTHER" id="PTHR32322:SF9">
    <property type="entry name" value="AMINO-ACID METABOLITE EFFLUX PUMP-RELATED"/>
    <property type="match status" value="1"/>
</dbReference>
<feature type="domain" description="EamA" evidence="6">
    <location>
        <begin position="154"/>
        <end position="286"/>
    </location>
</feature>
<dbReference type="Pfam" id="PF00892">
    <property type="entry name" value="EamA"/>
    <property type="match status" value="2"/>
</dbReference>
<evidence type="ECO:0000256" key="3">
    <source>
        <dbReference type="ARBA" id="ARBA00022989"/>
    </source>
</evidence>
<dbReference type="PANTHER" id="PTHR32322">
    <property type="entry name" value="INNER MEMBRANE TRANSPORTER"/>
    <property type="match status" value="1"/>
</dbReference>
<feature type="transmembrane region" description="Helical" evidence="5">
    <location>
        <begin position="244"/>
        <end position="263"/>
    </location>
</feature>
<keyword evidence="4 5" id="KW-0472">Membrane</keyword>
<dbReference type="Proteomes" id="UP000737171">
    <property type="component" value="Unassembled WGS sequence"/>
</dbReference>
<dbReference type="EMBL" id="JABRWJ010000001">
    <property type="protein sequence ID" value="NRF66172.1"/>
    <property type="molecule type" value="Genomic_DNA"/>
</dbReference>
<feature type="domain" description="EamA" evidence="6">
    <location>
        <begin position="10"/>
        <end position="135"/>
    </location>
</feature>
<dbReference type="RefSeq" id="WP_173120857.1">
    <property type="nucleotide sequence ID" value="NZ_JABRWJ010000001.1"/>
</dbReference>
<evidence type="ECO:0000256" key="2">
    <source>
        <dbReference type="ARBA" id="ARBA00022692"/>
    </source>
</evidence>
<keyword evidence="3 5" id="KW-1133">Transmembrane helix</keyword>
<feature type="transmembrane region" description="Helical" evidence="5">
    <location>
        <begin position="269"/>
        <end position="286"/>
    </location>
</feature>